<dbReference type="GO" id="GO:0005737">
    <property type="term" value="C:cytoplasm"/>
    <property type="evidence" value="ECO:0007669"/>
    <property type="project" value="TreeGrafter"/>
</dbReference>
<proteinExistence type="predicted"/>
<name>A0A8H7PHR7_9FUNG</name>
<dbReference type="InterPro" id="IPR003591">
    <property type="entry name" value="Leu-rich_rpt_typical-subtyp"/>
</dbReference>
<sequence length="472" mass="52590">MGQLASKEKNGSVKVALILDESSDQSAPSDHAVHSTVSKLVYPNFDSLEALSTQSSNRHDGDEQYDYETNYHSPDTYSVASSTDFQQTKPGNWKKVTLAQITEADDKKRVKIVDIPGLKILPAIRLYSNITHMKINMAHLRTLPPEIGQLKRLESLDLGQNLLETLPPTVGALCNLRELCLSQNRMTEVPACVTKLTKLDSLLLDYNLIEQLPGDLSSLVHLVHLNISGNPITVLPVEISRLADLQKLQTDGCPIIRKVIPTSYNFPMTLREICARIIVRKNLVIPPTTPPKLISYVVSYRACSFCKGPYYESYVTRGMQTDRGEGQILSLEYRLCSEHWKGESSRILTMFSEAPQTIRPLNIIGSLDNKQDTLSNYFNGSFSMEFSNETKQDNPAATRVAVTVPASRKTLWRSISHLRKRLPSQDLSPTMTSRQTIDNGRQSLNCRIPTSVLENKTNAPPSSAGNLMGPVH</sequence>
<protein>
    <submittedName>
        <fullName evidence="4">Uncharacterized protein</fullName>
    </submittedName>
</protein>
<dbReference type="OrthoDB" id="660555at2759"/>
<dbReference type="SUPFAM" id="SSF52058">
    <property type="entry name" value="L domain-like"/>
    <property type="match status" value="1"/>
</dbReference>
<evidence type="ECO:0000256" key="1">
    <source>
        <dbReference type="ARBA" id="ARBA00022614"/>
    </source>
</evidence>
<reference evidence="4" key="1">
    <citation type="submission" date="2020-12" db="EMBL/GenBank/DDBJ databases">
        <title>Metabolic potential, ecology and presence of endohyphal bacteria is reflected in genomic diversity of Mucoromycotina.</title>
        <authorList>
            <person name="Muszewska A."/>
            <person name="Okrasinska A."/>
            <person name="Steczkiewicz K."/>
            <person name="Drgas O."/>
            <person name="Orlowska M."/>
            <person name="Perlinska-Lenart U."/>
            <person name="Aleksandrzak-Piekarczyk T."/>
            <person name="Szatraj K."/>
            <person name="Zielenkiewicz U."/>
            <person name="Pilsyk S."/>
            <person name="Malc E."/>
            <person name="Mieczkowski P."/>
            <person name="Kruszewska J.S."/>
            <person name="Biernat P."/>
            <person name="Pawlowska J."/>
        </authorList>
    </citation>
    <scope>NUCLEOTIDE SEQUENCE</scope>
    <source>
        <strain evidence="4">WA0000051536</strain>
    </source>
</reference>
<comment type="caution">
    <text evidence="4">The sequence shown here is derived from an EMBL/GenBank/DDBJ whole genome shotgun (WGS) entry which is preliminary data.</text>
</comment>
<evidence type="ECO:0000256" key="2">
    <source>
        <dbReference type="ARBA" id="ARBA00022737"/>
    </source>
</evidence>
<dbReference type="Gene3D" id="3.80.10.10">
    <property type="entry name" value="Ribonuclease Inhibitor"/>
    <property type="match status" value="1"/>
</dbReference>
<evidence type="ECO:0000256" key="3">
    <source>
        <dbReference type="SAM" id="MobiDB-lite"/>
    </source>
</evidence>
<keyword evidence="2" id="KW-0677">Repeat</keyword>
<dbReference type="Proteomes" id="UP000612746">
    <property type="component" value="Unassembled WGS sequence"/>
</dbReference>
<dbReference type="InterPro" id="IPR032675">
    <property type="entry name" value="LRR_dom_sf"/>
</dbReference>
<dbReference type="EMBL" id="JAEPRA010000017">
    <property type="protein sequence ID" value="KAG2173950.1"/>
    <property type="molecule type" value="Genomic_DNA"/>
</dbReference>
<dbReference type="PANTHER" id="PTHR48051">
    <property type="match status" value="1"/>
</dbReference>
<feature type="compositionally biased region" description="Polar residues" evidence="3">
    <location>
        <begin position="453"/>
        <end position="465"/>
    </location>
</feature>
<organism evidence="4 5">
    <name type="scientific">Umbelopsis vinacea</name>
    <dbReference type="NCBI Taxonomy" id="44442"/>
    <lineage>
        <taxon>Eukaryota</taxon>
        <taxon>Fungi</taxon>
        <taxon>Fungi incertae sedis</taxon>
        <taxon>Mucoromycota</taxon>
        <taxon>Mucoromycotina</taxon>
        <taxon>Umbelopsidomycetes</taxon>
        <taxon>Umbelopsidales</taxon>
        <taxon>Umbelopsidaceae</taxon>
        <taxon>Umbelopsis</taxon>
    </lineage>
</organism>
<evidence type="ECO:0000313" key="5">
    <source>
        <dbReference type="Proteomes" id="UP000612746"/>
    </source>
</evidence>
<keyword evidence="5" id="KW-1185">Reference proteome</keyword>
<dbReference type="SMART" id="SM00369">
    <property type="entry name" value="LRR_TYP"/>
    <property type="match status" value="4"/>
</dbReference>
<gene>
    <name evidence="4" type="ORF">INT44_000063</name>
</gene>
<feature type="region of interest" description="Disordered" evidence="3">
    <location>
        <begin position="453"/>
        <end position="472"/>
    </location>
</feature>
<evidence type="ECO:0000313" key="4">
    <source>
        <dbReference type="EMBL" id="KAG2173950.1"/>
    </source>
</evidence>
<dbReference type="PANTHER" id="PTHR48051:SF1">
    <property type="entry name" value="RAS SUPPRESSOR PROTEIN 1"/>
    <property type="match status" value="1"/>
</dbReference>
<keyword evidence="1" id="KW-0433">Leucine-rich repeat</keyword>
<dbReference type="AlphaFoldDB" id="A0A8H7PHR7"/>
<dbReference type="Pfam" id="PF13855">
    <property type="entry name" value="LRR_8"/>
    <property type="match status" value="1"/>
</dbReference>
<dbReference type="InterPro" id="IPR001611">
    <property type="entry name" value="Leu-rich_rpt"/>
</dbReference>
<dbReference type="InterPro" id="IPR050216">
    <property type="entry name" value="LRR_domain-containing"/>
</dbReference>
<accession>A0A8H7PHR7</accession>